<dbReference type="GO" id="GO:0003676">
    <property type="term" value="F:nucleic acid binding"/>
    <property type="evidence" value="ECO:0007669"/>
    <property type="project" value="InterPro"/>
</dbReference>
<dbReference type="GO" id="GO:0042575">
    <property type="term" value="C:DNA polymerase complex"/>
    <property type="evidence" value="ECO:0007669"/>
    <property type="project" value="UniProtKB-ARBA"/>
</dbReference>
<proteinExistence type="predicted"/>
<name>A0A0J7KDU3_LASNI</name>
<dbReference type="InterPro" id="IPR008042">
    <property type="entry name" value="Retrotrans_Pao"/>
</dbReference>
<dbReference type="GO" id="GO:0004190">
    <property type="term" value="F:aspartic-type endopeptidase activity"/>
    <property type="evidence" value="ECO:0007669"/>
    <property type="project" value="InterPro"/>
</dbReference>
<dbReference type="InterPro" id="IPR043502">
    <property type="entry name" value="DNA/RNA_pol_sf"/>
</dbReference>
<sequence length="1233" mass="139047">MACLRINRMPINQQVVKLLNSQRHHNLKPPLCDNQRALLQKKNGELHAVRLLIDQGSELSFISEDLVQSAQLKRTAASIPLLGIGGTYSGRTKGLVSIRLHSIHDANFNCAINAYVLPRLTAKLPPYDATSRSWPHITGLQLADPDFACSGLINIIVGSDNYGSVILPGLAQGGTSSPVAQQTIFGWVLSGTITTDEVTSSTQAYHCTLDRDLQELISRFWTQEELPASKTSKLTKDEEECERHFLSTHSRDATGRYIVRLPLKSDPTLLGDSKTRALHTLNRLTHRFSSNHMFQKLYSEFIEEYKNLGHMVTADIFENQVSPVYYLPHLGVLRENSRTTKLRVVFNGSSRTSSGLSLNNILHAGAKLQTDISEILLWTRTHKILFSTDIVKMFRQIAVQEDDWDLQRILWHGQDGRPVAYRLTTVTYGLNCAPFLALRTIQQLVNDEGHRFPKAIIPLTKGRYVDDIFGGAESISEVKEIVRQLIQLCNAGRFPLQKWSSNCPEVLPKTNEESPSAVEFEPTLCKILGLVWKSDSDTFHFSAATTYTTSTLTKRVVSSEIARLYDPLGLIAPILIRAKIILQELWLIKTGWDDPLPPELRQRWTSFRQHLQQLNQLSISRWLGNVRFNSSVEIHGFSDASQLAMAAVIYVRVPGDYGKFSARLVCSKTKIAPIKRLSIPRLELTAALLLTRLMTNTLKALELHEASVFCWTDSSVTLTWINAHPSRWRDFVHNRVSAIQDLLPNGAWRFVPGKENPADCATRGLTPDNLAQHELWWKGPSWLSNPQSSWPSFGFESALDADLEERPGNVMVAAARQTHYWELLDRYSSFTKLIRVTTLCRRFISCLRKILQSSPLKHPLTPMELEQSRKFWIRNVQKAWFSYEMGVISRKEQLPKSHSLVRLTPFLDQEGLLRVGGRLHNAQIDSESKHPFILPRRSPLTIHIEVVTDYTTDAFIAAYKRFTGRRGICATLQSDCGTNFVGADAELKRQFKSSSKELHHLASLLANDNTIWRFNPPSAPHFGGKWEAAVKSTKFHLQRVLKDTVLTYEEMTTITVQIEAVLNSRPLCPLSDDANDYSALTPGHFLIGEAPTAIPEPNLSVEKTSRLTRWQLLRQKVDHFWSRWTSECLQRYQAVSKWHHPSNEIKEGSMVLITDERYPPGKWPLARVTHLHPGPDGLTRVVTVKTATSTYKRPIAKLCVLPTDPDAVNSTNLSSKAGGNVKVTPCVTDMSPA</sequence>
<dbReference type="STRING" id="67767.A0A0J7KDU3"/>
<dbReference type="OrthoDB" id="7549953at2759"/>
<dbReference type="SUPFAM" id="SSF53098">
    <property type="entry name" value="Ribonuclease H-like"/>
    <property type="match status" value="1"/>
</dbReference>
<dbReference type="GO" id="GO:0071897">
    <property type="term" value="P:DNA biosynthetic process"/>
    <property type="evidence" value="ECO:0007669"/>
    <property type="project" value="UniProtKB-ARBA"/>
</dbReference>
<evidence type="ECO:0000313" key="3">
    <source>
        <dbReference type="Proteomes" id="UP000036403"/>
    </source>
</evidence>
<dbReference type="PaxDb" id="67767-A0A0J7KDU3"/>
<dbReference type="InterPro" id="IPR036397">
    <property type="entry name" value="RNaseH_sf"/>
</dbReference>
<comment type="caution">
    <text evidence="2">The sequence shown here is derived from an EMBL/GenBank/DDBJ whole genome shotgun (WGS) entry which is preliminary data.</text>
</comment>
<dbReference type="EMBL" id="LBMM01008963">
    <property type="protein sequence ID" value="KMQ88502.1"/>
    <property type="molecule type" value="Genomic_DNA"/>
</dbReference>
<evidence type="ECO:0000259" key="1">
    <source>
        <dbReference type="PROSITE" id="PS50175"/>
    </source>
</evidence>
<dbReference type="InterPro" id="IPR001995">
    <property type="entry name" value="Peptidase_A2_cat"/>
</dbReference>
<dbReference type="PROSITE" id="PS50175">
    <property type="entry name" value="ASP_PROT_RETROV"/>
    <property type="match status" value="1"/>
</dbReference>
<dbReference type="Pfam" id="PF05380">
    <property type="entry name" value="Peptidase_A17"/>
    <property type="match status" value="1"/>
</dbReference>
<dbReference type="SUPFAM" id="SSF56672">
    <property type="entry name" value="DNA/RNA polymerases"/>
    <property type="match status" value="1"/>
</dbReference>
<dbReference type="Gene3D" id="3.30.70.270">
    <property type="match status" value="1"/>
</dbReference>
<accession>A0A0J7KDU3</accession>
<dbReference type="InterPro" id="IPR012337">
    <property type="entry name" value="RNaseH-like_sf"/>
</dbReference>
<dbReference type="InterPro" id="IPR040676">
    <property type="entry name" value="DUF5641"/>
</dbReference>
<dbReference type="Pfam" id="PF18701">
    <property type="entry name" value="DUF5641"/>
    <property type="match status" value="1"/>
</dbReference>
<evidence type="ECO:0000313" key="2">
    <source>
        <dbReference type="EMBL" id="KMQ88502.1"/>
    </source>
</evidence>
<keyword evidence="3" id="KW-1185">Reference proteome</keyword>
<dbReference type="PANTHER" id="PTHR47331">
    <property type="entry name" value="PHD-TYPE DOMAIN-CONTAINING PROTEIN"/>
    <property type="match status" value="1"/>
</dbReference>
<reference evidence="2 3" key="1">
    <citation type="submission" date="2015-04" db="EMBL/GenBank/DDBJ databases">
        <title>Lasius niger genome sequencing.</title>
        <authorList>
            <person name="Konorov E.A."/>
            <person name="Nikitin M.A."/>
            <person name="Kirill M.V."/>
            <person name="Chang P."/>
        </authorList>
    </citation>
    <scope>NUCLEOTIDE SEQUENCE [LARGE SCALE GENOMIC DNA]</scope>
    <source>
        <tissue evidence="2">Whole</tissue>
    </source>
</reference>
<dbReference type="Gene3D" id="3.30.420.10">
    <property type="entry name" value="Ribonuclease H-like superfamily/Ribonuclease H"/>
    <property type="match status" value="1"/>
</dbReference>
<dbReference type="GO" id="GO:0006508">
    <property type="term" value="P:proteolysis"/>
    <property type="evidence" value="ECO:0007669"/>
    <property type="project" value="InterPro"/>
</dbReference>
<dbReference type="Gene3D" id="3.10.10.10">
    <property type="entry name" value="HIV Type 1 Reverse Transcriptase, subunit A, domain 1"/>
    <property type="match status" value="1"/>
</dbReference>
<dbReference type="PANTHER" id="PTHR47331:SF5">
    <property type="entry name" value="RIBONUCLEASE H"/>
    <property type="match status" value="1"/>
</dbReference>
<dbReference type="AlphaFoldDB" id="A0A0J7KDU3"/>
<feature type="domain" description="Peptidase A2" evidence="1">
    <location>
        <begin position="49"/>
        <end position="134"/>
    </location>
</feature>
<dbReference type="CDD" id="cd00303">
    <property type="entry name" value="retropepsin_like"/>
    <property type="match status" value="1"/>
</dbReference>
<dbReference type="Proteomes" id="UP000036403">
    <property type="component" value="Unassembled WGS sequence"/>
</dbReference>
<gene>
    <name evidence="2" type="ORF">RF55_12000</name>
</gene>
<protein>
    <submittedName>
        <fullName evidence="2">Pao retrotransposon peptidase superfamily</fullName>
    </submittedName>
</protein>
<organism evidence="2 3">
    <name type="scientific">Lasius niger</name>
    <name type="common">Black garden ant</name>
    <dbReference type="NCBI Taxonomy" id="67767"/>
    <lineage>
        <taxon>Eukaryota</taxon>
        <taxon>Metazoa</taxon>
        <taxon>Ecdysozoa</taxon>
        <taxon>Arthropoda</taxon>
        <taxon>Hexapoda</taxon>
        <taxon>Insecta</taxon>
        <taxon>Pterygota</taxon>
        <taxon>Neoptera</taxon>
        <taxon>Endopterygota</taxon>
        <taxon>Hymenoptera</taxon>
        <taxon>Apocrita</taxon>
        <taxon>Aculeata</taxon>
        <taxon>Formicoidea</taxon>
        <taxon>Formicidae</taxon>
        <taxon>Formicinae</taxon>
        <taxon>Lasius</taxon>
        <taxon>Lasius</taxon>
    </lineage>
</organism>
<dbReference type="InterPro" id="IPR043128">
    <property type="entry name" value="Rev_trsase/Diguanyl_cyclase"/>
</dbReference>